<proteinExistence type="predicted"/>
<dbReference type="InterPro" id="IPR003491">
    <property type="entry name" value="REP-like_C"/>
</dbReference>
<evidence type="ECO:0000259" key="1">
    <source>
        <dbReference type="Pfam" id="PF02486"/>
    </source>
</evidence>
<dbReference type="EMBL" id="BK014942">
    <property type="protein sequence ID" value="DAD83793.1"/>
    <property type="molecule type" value="Genomic_DNA"/>
</dbReference>
<keyword evidence="2" id="KW-0648">Protein biosynthesis</keyword>
<keyword evidence="2" id="KW-0396">Initiation factor</keyword>
<organism evidence="2">
    <name type="scientific">Inoviridae sp. ct0O611</name>
    <dbReference type="NCBI Taxonomy" id="2826755"/>
    <lineage>
        <taxon>Viruses</taxon>
        <taxon>Monodnaviria</taxon>
        <taxon>Loebvirae</taxon>
        <taxon>Hofneiviricota</taxon>
        <taxon>Faserviricetes</taxon>
        <taxon>Tubulavirales</taxon>
        <taxon>Inoviridae</taxon>
    </lineage>
</organism>
<dbReference type="Pfam" id="PF02486">
    <property type="entry name" value="Rep_trans"/>
    <property type="match status" value="1"/>
</dbReference>
<protein>
    <submittedName>
        <fullName evidence="2">Replication initiation factor</fullName>
    </submittedName>
</protein>
<evidence type="ECO:0000313" key="2">
    <source>
        <dbReference type="EMBL" id="DAD83793.1"/>
    </source>
</evidence>
<feature type="domain" description="Replication initiation protein-like C-terminal" evidence="1">
    <location>
        <begin position="181"/>
        <end position="303"/>
    </location>
</feature>
<name>A0A8S5MNA7_9VIRU</name>
<reference evidence="2" key="1">
    <citation type="journal article" date="2021" name="Proc. Natl. Acad. Sci. U.S.A.">
        <title>A Catalog of Tens of Thousands of Viruses from Human Metagenomes Reveals Hidden Associations with Chronic Diseases.</title>
        <authorList>
            <person name="Tisza M.J."/>
            <person name="Buck C.B."/>
        </authorList>
    </citation>
    <scope>NUCLEOTIDE SEQUENCE</scope>
    <source>
        <strain evidence="2">Ct0O611</strain>
    </source>
</reference>
<sequence>MIIPPLSNRGGRDLKISGESTLESSEAVVLNQEYERYETAVIDFDGNLKVIPLRRGLGNTAFIDTLSFTFKDKSVVGFEPDLLVMGLTSPITHFDVMKNWSEIAEWIFGFGISSPAPVGKGRFYDERWEMSVEGVLYGQAYIGGQNGTILIELTGKGCTAAKDGWEHRLYRFLNEHAYSPRITRCDVAKDFYSEEISPDTAWEAYQNGEFDKRGKRPLVAQIGSDWLNGTHNGKTLGVGSKNSSCYCRIYDKAKEQGDISGMFWTRFELQFMGKNCLIPLDILLNPGQFWGGAFPICERLQDFGSSNRYLSSEKRLQVSIDRVQEVAANQAGRAVNMMIQLGMSPEEIVERLRRKDGALPDRVNPASYSVEYALSARRHYMQFIHDEYEGSIELDLMDEYGMVLQGLEND</sequence>
<accession>A0A8S5MNA7</accession>